<keyword evidence="2" id="KW-1185">Reference proteome</keyword>
<protein>
    <submittedName>
        <fullName evidence="1">Uncharacterized protein</fullName>
    </submittedName>
</protein>
<organism evidence="1 2">
    <name type="scientific">Rhamnusium bicolor</name>
    <dbReference type="NCBI Taxonomy" id="1586634"/>
    <lineage>
        <taxon>Eukaryota</taxon>
        <taxon>Metazoa</taxon>
        <taxon>Ecdysozoa</taxon>
        <taxon>Arthropoda</taxon>
        <taxon>Hexapoda</taxon>
        <taxon>Insecta</taxon>
        <taxon>Pterygota</taxon>
        <taxon>Neoptera</taxon>
        <taxon>Endopterygota</taxon>
        <taxon>Coleoptera</taxon>
        <taxon>Polyphaga</taxon>
        <taxon>Cucujiformia</taxon>
        <taxon>Chrysomeloidea</taxon>
        <taxon>Cerambycidae</taxon>
        <taxon>Lepturinae</taxon>
        <taxon>Rhagiini</taxon>
        <taxon>Rhamnusium</taxon>
    </lineage>
</organism>
<dbReference type="EMBL" id="JANEYF010001524">
    <property type="protein sequence ID" value="KAJ8963598.1"/>
    <property type="molecule type" value="Genomic_DNA"/>
</dbReference>
<dbReference type="AlphaFoldDB" id="A0AAV8ZGB1"/>
<proteinExistence type="predicted"/>
<accession>A0AAV8ZGB1</accession>
<evidence type="ECO:0000313" key="1">
    <source>
        <dbReference type="EMBL" id="KAJ8963598.1"/>
    </source>
</evidence>
<dbReference type="PANTHER" id="PTHR33053:SF24">
    <property type="entry name" value="TRANSPOSASE DOMAIN-CONTAINING PROTEIN"/>
    <property type="match status" value="1"/>
</dbReference>
<evidence type="ECO:0000313" key="2">
    <source>
        <dbReference type="Proteomes" id="UP001162156"/>
    </source>
</evidence>
<gene>
    <name evidence="1" type="ORF">NQ314_005497</name>
</gene>
<comment type="caution">
    <text evidence="1">The sequence shown here is derived from an EMBL/GenBank/DDBJ whole genome shotgun (WGS) entry which is preliminary data.</text>
</comment>
<dbReference type="PANTHER" id="PTHR33053">
    <property type="entry name" value="PROTEIN, PUTATIVE-RELATED"/>
    <property type="match status" value="1"/>
</dbReference>
<sequence>MDCLLQKVQVVKFIPFYVVFFENLNFVDIVGIYHGNEKPKEANLFLRNFVEEAIKLTESGIIVNSHKYPFQIKSFICDVPAKAFITITKGHSGYFSCSKCNIEGIYYNNRVCFPNLENLRLRTDFEFRSKLQEEHHLGTSILESIPNLDMINSFPLDPMHLLYLGVVKKLIVSLWCNGIPATKLSYKQISNISDTLVSQRKNMPSEFNRKPRPLSESKRWKATEFRQFLLYTGPIVLKSVLSPDRYINFLTLHIAVIILSNNKYQEKHLDYAHSLFCYFVKTFVILYGQENCSHNIHNLLHICNDSKNFGILSNFHAFPFENYMQDIKKMLRKNEKPLQQIICRKEN</sequence>
<dbReference type="Proteomes" id="UP001162156">
    <property type="component" value="Unassembled WGS sequence"/>
</dbReference>
<name>A0AAV8ZGB1_9CUCU</name>
<reference evidence="1" key="1">
    <citation type="journal article" date="2023" name="Insect Mol. Biol.">
        <title>Genome sequencing provides insights into the evolution of gene families encoding plant cell wall-degrading enzymes in longhorned beetles.</title>
        <authorList>
            <person name="Shin N.R."/>
            <person name="Okamura Y."/>
            <person name="Kirsch R."/>
            <person name="Pauchet Y."/>
        </authorList>
    </citation>
    <scope>NUCLEOTIDE SEQUENCE</scope>
    <source>
        <strain evidence="1">RBIC_L_NR</strain>
    </source>
</reference>